<keyword evidence="4" id="KW-0808">Transferase</keyword>
<keyword evidence="5 11" id="KW-0547">Nucleotide-binding</keyword>
<dbReference type="InterPro" id="IPR008271">
    <property type="entry name" value="Ser/Thr_kinase_AS"/>
</dbReference>
<dbReference type="FunFam" id="1.10.510.10:FF:000024">
    <property type="entry name" value="Probable serine/threonine-protein kinase cot-1"/>
    <property type="match status" value="1"/>
</dbReference>
<dbReference type="OrthoDB" id="3638488at2759"/>
<dbReference type="PROSITE" id="PS00107">
    <property type="entry name" value="PROTEIN_KINASE_ATP"/>
    <property type="match status" value="1"/>
</dbReference>
<feature type="compositionally biased region" description="Polar residues" evidence="12">
    <location>
        <begin position="33"/>
        <end position="66"/>
    </location>
</feature>
<name>A0A8H3IZK6_9LECA</name>
<dbReference type="EC" id="2.7.11.1" evidence="1"/>
<feature type="compositionally biased region" description="Low complexity" evidence="12">
    <location>
        <begin position="146"/>
        <end position="155"/>
    </location>
</feature>
<comment type="catalytic activity">
    <reaction evidence="10">
        <text>L-seryl-[protein] + ATP = O-phospho-L-seryl-[protein] + ADP + H(+)</text>
        <dbReference type="Rhea" id="RHEA:17989"/>
        <dbReference type="Rhea" id="RHEA-COMP:9863"/>
        <dbReference type="Rhea" id="RHEA-COMP:11604"/>
        <dbReference type="ChEBI" id="CHEBI:15378"/>
        <dbReference type="ChEBI" id="CHEBI:29999"/>
        <dbReference type="ChEBI" id="CHEBI:30616"/>
        <dbReference type="ChEBI" id="CHEBI:83421"/>
        <dbReference type="ChEBI" id="CHEBI:456216"/>
        <dbReference type="EC" id="2.7.11.1"/>
    </reaction>
</comment>
<evidence type="ECO:0000256" key="5">
    <source>
        <dbReference type="ARBA" id="ARBA00022741"/>
    </source>
</evidence>
<keyword evidence="2" id="KW-0723">Serine/threonine-protein kinase</keyword>
<keyword evidence="6" id="KW-0418">Kinase</keyword>
<dbReference type="InterPro" id="IPR050839">
    <property type="entry name" value="Rho-assoc_Ser/Thr_Kinase"/>
</dbReference>
<evidence type="ECO:0000256" key="9">
    <source>
        <dbReference type="ARBA" id="ARBA00047899"/>
    </source>
</evidence>
<evidence type="ECO:0000256" key="4">
    <source>
        <dbReference type="ARBA" id="ARBA00022679"/>
    </source>
</evidence>
<evidence type="ECO:0000256" key="6">
    <source>
        <dbReference type="ARBA" id="ARBA00022777"/>
    </source>
</evidence>
<sequence>MDPNNRFHLNLPAAGGYANDRNYAASNARVYPTTPSTFPQPVFQNQGVQQSNDYPGSQMQAHQSPSPYGPAQGGGYFGNSNDMYRAQYTQNQYQAQYPQHNLPSPQPSYQQRQPAYNSNDPNSGLAHQLSNQNLGAPQRQASPFNRQPSPGSRPRTGGGQQQPGYGSHLMPSSSAGNLSNLSGSTAAVSDEPPEKNPEKYSVNVGKRGQGLHVIVEDFFKQNITRARDRNVRAKELEEYLTNTKENDYAKRKCCEKHWKSEAQFLRHLRTIEKPENFVTKKIIGKGAFGEVKLVQRRRDGRIYALKSLIKTEMFKKDQLAHVRAERDILAESDSPWVVKLETTFQDNAYLYMLMEFLPGGDLMTMLIKYEIFSEDITRFYMAEIVLAIEAVHKLGYVHRDIKPDNILLDSKGHIKLTDFGLSTGFHTQHENSYYQQLLKGPSKPKDNRHSIALDQINLTVSNRGQINNWRRSRRVMAYSTVGTPDYIAPEIFGGQGYSFSCDWWSVGAIMFECLIGWPPFCAEDSRETYEKIINWRHTLYFPDDVQLGSRAENLIKSLLCDAPQRLGTSYGAAGSTEIRSHPFFQGVVFEQLRNIRAPFEPRLSSNVDVSYFPTDEIDQNDHSAAHRAQVEQLGEEHVAEMNLPFIGYTYKRFDAFK</sequence>
<dbReference type="Proteomes" id="UP000664521">
    <property type="component" value="Unassembled WGS sequence"/>
</dbReference>
<evidence type="ECO:0000256" key="7">
    <source>
        <dbReference type="ARBA" id="ARBA00022840"/>
    </source>
</evidence>
<dbReference type="InterPro" id="IPR017441">
    <property type="entry name" value="Protein_kinase_ATP_BS"/>
</dbReference>
<evidence type="ECO:0000256" key="1">
    <source>
        <dbReference type="ARBA" id="ARBA00012513"/>
    </source>
</evidence>
<keyword evidence="3" id="KW-0597">Phosphoprotein</keyword>
<dbReference type="InterPro" id="IPR000961">
    <property type="entry name" value="AGC-kinase_C"/>
</dbReference>
<comment type="caution">
    <text evidence="15">The sequence shown here is derived from an EMBL/GenBank/DDBJ whole genome shotgun (WGS) entry which is preliminary data.</text>
</comment>
<dbReference type="EMBL" id="CAJPDS010000083">
    <property type="protein sequence ID" value="CAF9935439.1"/>
    <property type="molecule type" value="Genomic_DNA"/>
</dbReference>
<dbReference type="InterPro" id="IPR000719">
    <property type="entry name" value="Prot_kinase_dom"/>
</dbReference>
<dbReference type="PROSITE" id="PS51285">
    <property type="entry name" value="AGC_KINASE_CTER"/>
    <property type="match status" value="1"/>
</dbReference>
<protein>
    <recommendedName>
        <fullName evidence="1">non-specific serine/threonine protein kinase</fullName>
        <ecNumber evidence="1">2.7.11.1</ecNumber>
    </recommendedName>
</protein>
<evidence type="ECO:0000256" key="10">
    <source>
        <dbReference type="ARBA" id="ARBA00048679"/>
    </source>
</evidence>
<comment type="similarity">
    <text evidence="8">Belongs to the protein kinase superfamily. STE Ser/Thr protein kinase family. COT1 subfamily.</text>
</comment>
<feature type="region of interest" description="Disordered" evidence="12">
    <location>
        <begin position="98"/>
        <end position="202"/>
    </location>
</feature>
<dbReference type="GO" id="GO:0004674">
    <property type="term" value="F:protein serine/threonine kinase activity"/>
    <property type="evidence" value="ECO:0007669"/>
    <property type="project" value="UniProtKB-KW"/>
</dbReference>
<dbReference type="AlphaFoldDB" id="A0A8H3IZK6"/>
<feature type="binding site" evidence="11">
    <location>
        <position position="306"/>
    </location>
    <ligand>
        <name>ATP</name>
        <dbReference type="ChEBI" id="CHEBI:30616"/>
    </ligand>
</feature>
<dbReference type="SMART" id="SM00133">
    <property type="entry name" value="S_TK_X"/>
    <property type="match status" value="1"/>
</dbReference>
<dbReference type="FunFam" id="3.30.200.20:FF:000192">
    <property type="entry name" value="Serine/threonine-protein kinase cot-1"/>
    <property type="match status" value="1"/>
</dbReference>
<evidence type="ECO:0000256" key="11">
    <source>
        <dbReference type="PROSITE-ProRule" id="PRU10141"/>
    </source>
</evidence>
<dbReference type="Gene3D" id="3.30.200.20">
    <property type="entry name" value="Phosphorylase Kinase, domain 1"/>
    <property type="match status" value="1"/>
</dbReference>
<dbReference type="GO" id="GO:0007010">
    <property type="term" value="P:cytoskeleton organization"/>
    <property type="evidence" value="ECO:0007669"/>
    <property type="project" value="UniProtKB-ARBA"/>
</dbReference>
<evidence type="ECO:0000259" key="14">
    <source>
        <dbReference type="PROSITE" id="PS51285"/>
    </source>
</evidence>
<gene>
    <name evidence="15" type="ORF">HETSPECPRED_009787</name>
</gene>
<dbReference type="InterPro" id="IPR011009">
    <property type="entry name" value="Kinase-like_dom_sf"/>
</dbReference>
<organism evidence="15 16">
    <name type="scientific">Heterodermia speciosa</name>
    <dbReference type="NCBI Taxonomy" id="116794"/>
    <lineage>
        <taxon>Eukaryota</taxon>
        <taxon>Fungi</taxon>
        <taxon>Dikarya</taxon>
        <taxon>Ascomycota</taxon>
        <taxon>Pezizomycotina</taxon>
        <taxon>Lecanoromycetes</taxon>
        <taxon>OSLEUM clade</taxon>
        <taxon>Lecanoromycetidae</taxon>
        <taxon>Caliciales</taxon>
        <taxon>Physciaceae</taxon>
        <taxon>Heterodermia</taxon>
    </lineage>
</organism>
<feature type="compositionally biased region" description="Polar residues" evidence="12">
    <location>
        <begin position="128"/>
        <end position="145"/>
    </location>
</feature>
<dbReference type="PROSITE" id="PS50011">
    <property type="entry name" value="PROTEIN_KINASE_DOM"/>
    <property type="match status" value="1"/>
</dbReference>
<dbReference type="PROSITE" id="PS00108">
    <property type="entry name" value="PROTEIN_KINASE_ST"/>
    <property type="match status" value="1"/>
</dbReference>
<keyword evidence="7 11" id="KW-0067">ATP-binding</keyword>
<dbReference type="SUPFAM" id="SSF56112">
    <property type="entry name" value="Protein kinase-like (PK-like)"/>
    <property type="match status" value="1"/>
</dbReference>
<keyword evidence="16" id="KW-1185">Reference proteome</keyword>
<proteinExistence type="inferred from homology"/>
<reference evidence="15" key="1">
    <citation type="submission" date="2021-03" db="EMBL/GenBank/DDBJ databases">
        <authorList>
            <person name="Tagirdzhanova G."/>
        </authorList>
    </citation>
    <scope>NUCLEOTIDE SEQUENCE</scope>
</reference>
<evidence type="ECO:0000256" key="12">
    <source>
        <dbReference type="SAM" id="MobiDB-lite"/>
    </source>
</evidence>
<feature type="region of interest" description="Disordered" evidence="12">
    <location>
        <begin position="28"/>
        <end position="82"/>
    </location>
</feature>
<evidence type="ECO:0000313" key="16">
    <source>
        <dbReference type="Proteomes" id="UP000664521"/>
    </source>
</evidence>
<dbReference type="GO" id="GO:0005524">
    <property type="term" value="F:ATP binding"/>
    <property type="evidence" value="ECO:0007669"/>
    <property type="project" value="UniProtKB-UniRule"/>
</dbReference>
<feature type="compositionally biased region" description="Low complexity" evidence="12">
    <location>
        <begin position="162"/>
        <end position="184"/>
    </location>
</feature>
<evidence type="ECO:0000313" key="15">
    <source>
        <dbReference type="EMBL" id="CAF9935439.1"/>
    </source>
</evidence>
<evidence type="ECO:0000256" key="3">
    <source>
        <dbReference type="ARBA" id="ARBA00022553"/>
    </source>
</evidence>
<feature type="domain" description="AGC-kinase C-terminal" evidence="14">
    <location>
        <begin position="585"/>
        <end position="657"/>
    </location>
</feature>
<accession>A0A8H3IZK6</accession>
<evidence type="ECO:0000256" key="2">
    <source>
        <dbReference type="ARBA" id="ARBA00022527"/>
    </source>
</evidence>
<comment type="catalytic activity">
    <reaction evidence="9">
        <text>L-threonyl-[protein] + ATP = O-phospho-L-threonyl-[protein] + ADP + H(+)</text>
        <dbReference type="Rhea" id="RHEA:46608"/>
        <dbReference type="Rhea" id="RHEA-COMP:11060"/>
        <dbReference type="Rhea" id="RHEA-COMP:11605"/>
        <dbReference type="ChEBI" id="CHEBI:15378"/>
        <dbReference type="ChEBI" id="CHEBI:30013"/>
        <dbReference type="ChEBI" id="CHEBI:30616"/>
        <dbReference type="ChEBI" id="CHEBI:61977"/>
        <dbReference type="ChEBI" id="CHEBI:456216"/>
        <dbReference type="EC" id="2.7.11.1"/>
    </reaction>
</comment>
<evidence type="ECO:0000256" key="8">
    <source>
        <dbReference type="ARBA" id="ARBA00038271"/>
    </source>
</evidence>
<dbReference type="Gene3D" id="1.10.510.10">
    <property type="entry name" value="Transferase(Phosphotransferase) domain 1"/>
    <property type="match status" value="1"/>
</dbReference>
<dbReference type="PANTHER" id="PTHR22988:SF76">
    <property type="entry name" value="CHROMOSOME UNDETERMINED SCAFFOLD_135, WHOLE GENOME SHOTGUN SEQUENCE"/>
    <property type="match status" value="1"/>
</dbReference>
<feature type="domain" description="Protein kinase" evidence="13">
    <location>
        <begin position="277"/>
        <end position="584"/>
    </location>
</feature>
<dbReference type="Pfam" id="PF00069">
    <property type="entry name" value="Pkinase"/>
    <property type="match status" value="2"/>
</dbReference>
<dbReference type="PANTHER" id="PTHR22988">
    <property type="entry name" value="MYOTONIC DYSTROPHY S/T KINASE-RELATED"/>
    <property type="match status" value="1"/>
</dbReference>
<evidence type="ECO:0000259" key="13">
    <source>
        <dbReference type="PROSITE" id="PS50011"/>
    </source>
</evidence>
<dbReference type="SMART" id="SM00220">
    <property type="entry name" value="S_TKc"/>
    <property type="match status" value="1"/>
</dbReference>